<dbReference type="PANTHER" id="PTHR28089:SF1">
    <property type="entry name" value="PROTEIN ZDS1-RELATED"/>
    <property type="match status" value="1"/>
</dbReference>
<dbReference type="EMBL" id="JAIZPD010000015">
    <property type="protein sequence ID" value="KAH0958590.1"/>
    <property type="molecule type" value="Genomic_DNA"/>
</dbReference>
<sequence length="301" mass="32720">MMTSSRPRNEIPGGFSSRRGHASQLSISDPSHHVTEAIGTLYGDEDDSGSEGGRPLSFVGGSSYSEQLQRSSSSLPEPHEQEESRQHTGEASRRCSVPDQPLDSPTSPPEHGSLKKSHTTLVPPSSQRSGSPHDKPPASPTLSLRDMQADSTGSQFPLTNIDNPSDIAQELSNLQALRRLSMDVGNYIDPDMPPASLTSMPAAAPSGDDDENDPSRLLWVPARVHPELAPTEFKSFLEKRVQSIRRRSGDHFLVIDGDPSSGGPGERSTQVNTNHVSQGRQFPLGRPRFTPETHRPATVRW</sequence>
<dbReference type="GO" id="GO:0030010">
    <property type="term" value="P:establishment of cell polarity"/>
    <property type="evidence" value="ECO:0007669"/>
    <property type="project" value="TreeGrafter"/>
</dbReference>
<dbReference type="GeneID" id="68359406"/>
<keyword evidence="3" id="KW-1185">Reference proteome</keyword>
<dbReference type="GO" id="GO:0005737">
    <property type="term" value="C:cytoplasm"/>
    <property type="evidence" value="ECO:0007669"/>
    <property type="project" value="TreeGrafter"/>
</dbReference>
<feature type="compositionally biased region" description="Low complexity" evidence="1">
    <location>
        <begin position="62"/>
        <end position="76"/>
    </location>
</feature>
<proteinExistence type="predicted"/>
<feature type="compositionally biased region" description="Polar residues" evidence="1">
    <location>
        <begin position="119"/>
        <end position="130"/>
    </location>
</feature>
<reference evidence="2" key="1">
    <citation type="submission" date="2021-09" db="EMBL/GenBank/DDBJ databases">
        <title>A high-quality genome of the endoparasitic fungus Hirsutella rhossiliensis with a comparison of Hirsutella genomes reveals transposable elements contributing to genome size variation.</title>
        <authorList>
            <person name="Lin R."/>
            <person name="Jiao Y."/>
            <person name="Sun X."/>
            <person name="Ling J."/>
            <person name="Xie B."/>
            <person name="Cheng X."/>
        </authorList>
    </citation>
    <scope>NUCLEOTIDE SEQUENCE</scope>
    <source>
        <strain evidence="2">HR02</strain>
    </source>
</reference>
<feature type="compositionally biased region" description="Basic and acidic residues" evidence="1">
    <location>
        <begin position="77"/>
        <end position="93"/>
    </location>
</feature>
<dbReference type="InterPro" id="IPR040206">
    <property type="entry name" value="Zds1/2"/>
</dbReference>
<evidence type="ECO:0000313" key="2">
    <source>
        <dbReference type="EMBL" id="KAH0958590.1"/>
    </source>
</evidence>
<dbReference type="PANTHER" id="PTHR28089">
    <property type="entry name" value="PROTEIN ZDS1-RELATED"/>
    <property type="match status" value="1"/>
</dbReference>
<dbReference type="AlphaFoldDB" id="A0A9P8MP26"/>
<dbReference type="GO" id="GO:0010971">
    <property type="term" value="P:positive regulation of G2/M transition of mitotic cell cycle"/>
    <property type="evidence" value="ECO:0007669"/>
    <property type="project" value="TreeGrafter"/>
</dbReference>
<dbReference type="OrthoDB" id="4925276at2759"/>
<name>A0A9P8MP26_9HYPO</name>
<dbReference type="Proteomes" id="UP000824596">
    <property type="component" value="Unassembled WGS sequence"/>
</dbReference>
<feature type="compositionally biased region" description="Polar residues" evidence="1">
    <location>
        <begin position="267"/>
        <end position="280"/>
    </location>
</feature>
<evidence type="ECO:0000313" key="3">
    <source>
        <dbReference type="Proteomes" id="UP000824596"/>
    </source>
</evidence>
<evidence type="ECO:0000256" key="1">
    <source>
        <dbReference type="SAM" id="MobiDB-lite"/>
    </source>
</evidence>
<feature type="region of interest" description="Disordered" evidence="1">
    <location>
        <begin position="252"/>
        <end position="301"/>
    </location>
</feature>
<organism evidence="2 3">
    <name type="scientific">Hirsutella rhossiliensis</name>
    <dbReference type="NCBI Taxonomy" id="111463"/>
    <lineage>
        <taxon>Eukaryota</taxon>
        <taxon>Fungi</taxon>
        <taxon>Dikarya</taxon>
        <taxon>Ascomycota</taxon>
        <taxon>Pezizomycotina</taxon>
        <taxon>Sordariomycetes</taxon>
        <taxon>Hypocreomycetidae</taxon>
        <taxon>Hypocreales</taxon>
        <taxon>Ophiocordycipitaceae</taxon>
        <taxon>Hirsutella</taxon>
    </lineage>
</organism>
<gene>
    <name evidence="2" type="ORF">HRG_10277</name>
</gene>
<feature type="region of interest" description="Disordered" evidence="1">
    <location>
        <begin position="191"/>
        <end position="215"/>
    </location>
</feature>
<dbReference type="RefSeq" id="XP_044716103.1">
    <property type="nucleotide sequence ID" value="XM_044868748.1"/>
</dbReference>
<protein>
    <submittedName>
        <fullName evidence="2">Telomere silencing protein Zds1</fullName>
    </submittedName>
</protein>
<feature type="compositionally biased region" description="Polar residues" evidence="1">
    <location>
        <begin position="149"/>
        <end position="163"/>
    </location>
</feature>
<comment type="caution">
    <text evidence="2">The sequence shown here is derived from an EMBL/GenBank/DDBJ whole genome shotgun (WGS) entry which is preliminary data.</text>
</comment>
<feature type="region of interest" description="Disordered" evidence="1">
    <location>
        <begin position="1"/>
        <end position="164"/>
    </location>
</feature>
<accession>A0A9P8MP26</accession>